<proteinExistence type="predicted"/>
<reference evidence="2 3" key="1">
    <citation type="submission" date="2016-05" db="EMBL/GenBank/DDBJ databases">
        <title>A degradative enzymes factory behind the ericoid mycorrhizal symbiosis.</title>
        <authorList>
            <consortium name="DOE Joint Genome Institute"/>
            <person name="Martino E."/>
            <person name="Morin E."/>
            <person name="Grelet G."/>
            <person name="Kuo A."/>
            <person name="Kohler A."/>
            <person name="Daghino S."/>
            <person name="Barry K."/>
            <person name="Choi C."/>
            <person name="Cichocki N."/>
            <person name="Clum A."/>
            <person name="Copeland A."/>
            <person name="Hainaut M."/>
            <person name="Haridas S."/>
            <person name="Labutti K."/>
            <person name="Lindquist E."/>
            <person name="Lipzen A."/>
            <person name="Khouja H.-R."/>
            <person name="Murat C."/>
            <person name="Ohm R."/>
            <person name="Olson A."/>
            <person name="Spatafora J."/>
            <person name="Veneault-Fourrey C."/>
            <person name="Henrissat B."/>
            <person name="Grigoriev I."/>
            <person name="Martin F."/>
            <person name="Perotto S."/>
        </authorList>
    </citation>
    <scope>NUCLEOTIDE SEQUENCE [LARGE SCALE GENOMIC DNA]</scope>
    <source>
        <strain evidence="2 3">UAMH 7357</strain>
    </source>
</reference>
<keyword evidence="3" id="KW-1185">Reference proteome</keyword>
<organism evidence="2 3">
    <name type="scientific">Hyaloscypha hepaticicola</name>
    <dbReference type="NCBI Taxonomy" id="2082293"/>
    <lineage>
        <taxon>Eukaryota</taxon>
        <taxon>Fungi</taxon>
        <taxon>Dikarya</taxon>
        <taxon>Ascomycota</taxon>
        <taxon>Pezizomycotina</taxon>
        <taxon>Leotiomycetes</taxon>
        <taxon>Helotiales</taxon>
        <taxon>Hyaloscyphaceae</taxon>
        <taxon>Hyaloscypha</taxon>
    </lineage>
</organism>
<gene>
    <name evidence="2" type="ORF">NA56DRAFT_643273</name>
</gene>
<dbReference type="AlphaFoldDB" id="A0A2J6QCI8"/>
<evidence type="ECO:0000313" key="3">
    <source>
        <dbReference type="Proteomes" id="UP000235672"/>
    </source>
</evidence>
<dbReference type="Proteomes" id="UP000235672">
    <property type="component" value="Unassembled WGS sequence"/>
</dbReference>
<feature type="compositionally biased region" description="Pro residues" evidence="1">
    <location>
        <begin position="77"/>
        <end position="90"/>
    </location>
</feature>
<evidence type="ECO:0000256" key="1">
    <source>
        <dbReference type="SAM" id="MobiDB-lite"/>
    </source>
</evidence>
<protein>
    <submittedName>
        <fullName evidence="2">Uncharacterized protein</fullName>
    </submittedName>
</protein>
<sequence length="145" mass="16107">MSSVTLSHPRMAQPRRIDIIAQALSQPHWTSLDVTGRHWTTSRRQPTPANNTQPLHLPVRISERLKAAVPTTDSLRPRPPSIRPPCVAPPPPRTAARLCQVNPPLSKTFLVRINSSSGQPSHSSIERRHSTVMLLKVTAHPRPIT</sequence>
<evidence type="ECO:0000313" key="2">
    <source>
        <dbReference type="EMBL" id="PMD23980.1"/>
    </source>
</evidence>
<name>A0A2J6QCI8_9HELO</name>
<feature type="region of interest" description="Disordered" evidence="1">
    <location>
        <begin position="69"/>
        <end position="90"/>
    </location>
</feature>
<accession>A0A2J6QCI8</accession>
<dbReference type="EMBL" id="KZ613473">
    <property type="protein sequence ID" value="PMD23980.1"/>
    <property type="molecule type" value="Genomic_DNA"/>
</dbReference>